<dbReference type="EMBL" id="KP211889">
    <property type="protein sequence ID" value="ANV80472.1"/>
    <property type="molecule type" value="Genomic_DNA"/>
</dbReference>
<sequence length="250" mass="28500">MRCIENSIIISFEITSLILVRPNLNATIQSVGANNNAPEMVLERSAMIHLSNYSISIIRVSGRLFIQRTHDWWAGRTFMEPVIRISSTVQPYEDAEKILKSIKMFFPDCEINEIPGKGVFPTKNKEQIIHGTSSTFDILLNQIKIQRILDTALDVMTINSDNSYTYFLISRQAAITGKVSFVVDEGALGGMIRIEISGEDIDIWLEQQTWHEGRNEFPRFSGDELAMRRDGEPTEWFDKRGNPTINIDED</sequence>
<proteinExistence type="predicted"/>
<accession>A0A1B1TDY0</accession>
<dbReference type="PANTHER" id="PTHR39652">
    <property type="entry name" value="UPF0201 PROTEIN TK1335"/>
    <property type="match status" value="1"/>
</dbReference>
<dbReference type="PANTHER" id="PTHR39652:SF1">
    <property type="entry name" value="UPF0201 PROTEIN TK1335"/>
    <property type="match status" value="1"/>
</dbReference>
<name>A0A1B1TDY0_9ARCH</name>
<dbReference type="Pfam" id="PF01877">
    <property type="entry name" value="RNA_binding"/>
    <property type="match status" value="1"/>
</dbReference>
<protein>
    <submittedName>
        <fullName evidence="1">Uncharacterized protein</fullName>
    </submittedName>
</protein>
<dbReference type="Gene3D" id="3.30.1440.10">
    <property type="match status" value="1"/>
</dbReference>
<reference evidence="1" key="1">
    <citation type="submission" date="2014-11" db="EMBL/GenBank/DDBJ databases">
        <authorList>
            <person name="Zhu J."/>
            <person name="Qi W."/>
            <person name="Song R."/>
        </authorList>
    </citation>
    <scope>NUCLEOTIDE SEQUENCE</scope>
</reference>
<dbReference type="AlphaFoldDB" id="A0A1B1TDY0"/>
<dbReference type="SUPFAM" id="SSF55282">
    <property type="entry name" value="RL5-like"/>
    <property type="match status" value="1"/>
</dbReference>
<evidence type="ECO:0000313" key="1">
    <source>
        <dbReference type="EMBL" id="ANV80472.1"/>
    </source>
</evidence>
<organism evidence="1">
    <name type="scientific">uncultured Poseidoniia archaeon</name>
    <dbReference type="NCBI Taxonomy" id="1697135"/>
    <lineage>
        <taxon>Archaea</taxon>
        <taxon>Methanobacteriati</taxon>
        <taxon>Thermoplasmatota</taxon>
        <taxon>Candidatus Poseidoniia</taxon>
        <taxon>environmental samples</taxon>
    </lineage>
</organism>
<dbReference type="InterPro" id="IPR022803">
    <property type="entry name" value="Ribosomal_uL5_dom_sf"/>
</dbReference>
<dbReference type="InterPro" id="IPR002739">
    <property type="entry name" value="PAB1135-like"/>
</dbReference>
<reference evidence="1" key="2">
    <citation type="journal article" date="2015" name="ISME J.">
        <title>A new class of marine Euryarchaeota group II from the Mediterranean deep chlorophyll maximum.</title>
        <authorList>
            <person name="Martin-Cuadrado A.B."/>
            <person name="Garcia-Heredia I."/>
            <person name="Molto A.G."/>
            <person name="Lopez-Ubeda R."/>
            <person name="Kimes N."/>
            <person name="Lopez-Garcia P."/>
            <person name="Moreira D."/>
            <person name="Rodriguez-Valera F."/>
        </authorList>
    </citation>
    <scope>NUCLEOTIDE SEQUENCE</scope>
</reference>